<dbReference type="InterPro" id="IPR024079">
    <property type="entry name" value="MetalloPept_cat_dom_sf"/>
</dbReference>
<gene>
    <name evidence="2" type="ORF">GCM10010912_41010</name>
</gene>
<dbReference type="AlphaFoldDB" id="A0A917CLK1"/>
<dbReference type="CDD" id="cd04327">
    <property type="entry name" value="ZnMc_MMP_like_3"/>
    <property type="match status" value="1"/>
</dbReference>
<comment type="caution">
    <text evidence="2">The sequence shown here is derived from an EMBL/GenBank/DDBJ whole genome shotgun (WGS) entry which is preliminary data.</text>
</comment>
<dbReference type="RefSeq" id="WP_229696255.1">
    <property type="nucleotide sequence ID" value="NZ_BMKR01000019.1"/>
</dbReference>
<dbReference type="SMART" id="SM00235">
    <property type="entry name" value="ZnMc"/>
    <property type="match status" value="1"/>
</dbReference>
<reference evidence="2" key="1">
    <citation type="journal article" date="2014" name="Int. J. Syst. Evol. Microbiol.">
        <title>Complete genome sequence of Corynebacterium casei LMG S-19264T (=DSM 44701T), isolated from a smear-ripened cheese.</title>
        <authorList>
            <consortium name="US DOE Joint Genome Institute (JGI-PGF)"/>
            <person name="Walter F."/>
            <person name="Albersmeier A."/>
            <person name="Kalinowski J."/>
            <person name="Ruckert C."/>
        </authorList>
    </citation>
    <scope>NUCLEOTIDE SEQUENCE</scope>
    <source>
        <strain evidence="2">CGMCC 1.16134</strain>
    </source>
</reference>
<sequence length="274" mass="31292">MNKAEEKNSCMLRILPLELQAEANRLAVEENPDNMPGEGGSASNRELAVLKAKRWRPGRTIKVFFMDGDPVVQSNVEKYAHEWEKHANIRFFFVQDPNAEIRISFKYNGSWSYLGTDCLAISKNKPTMNFGWFDSSTEQEEYSRTVIHEFGHALGCPHEHSSPMANIKWNKKEVYDYYMGSPNNWTKEEIDTNLFFKYTLSEAFATPFDPKSIMVYPIPNNQTIDNFEVKSNTQLSENDKRFIGQMYPGRSEAEPLLVPAGAGDRAANPVTRGE</sequence>
<dbReference type="Pfam" id="PF01400">
    <property type="entry name" value="Astacin"/>
    <property type="match status" value="1"/>
</dbReference>
<dbReference type="GO" id="GO:0008270">
    <property type="term" value="F:zinc ion binding"/>
    <property type="evidence" value="ECO:0007669"/>
    <property type="project" value="InterPro"/>
</dbReference>
<dbReference type="GO" id="GO:0006508">
    <property type="term" value="P:proteolysis"/>
    <property type="evidence" value="ECO:0007669"/>
    <property type="project" value="InterPro"/>
</dbReference>
<reference evidence="2" key="2">
    <citation type="submission" date="2020-09" db="EMBL/GenBank/DDBJ databases">
        <authorList>
            <person name="Sun Q."/>
            <person name="Zhou Y."/>
        </authorList>
    </citation>
    <scope>NUCLEOTIDE SEQUENCE</scope>
    <source>
        <strain evidence="2">CGMCC 1.16134</strain>
    </source>
</reference>
<dbReference type="InterPro" id="IPR001506">
    <property type="entry name" value="Peptidase_M12A"/>
</dbReference>
<dbReference type="InterPro" id="IPR006026">
    <property type="entry name" value="Peptidase_Metallo"/>
</dbReference>
<dbReference type="EMBL" id="BMKR01000019">
    <property type="protein sequence ID" value="GGF91834.1"/>
    <property type="molecule type" value="Genomic_DNA"/>
</dbReference>
<dbReference type="Gene3D" id="3.40.390.10">
    <property type="entry name" value="Collagenase (Catalytic Domain)"/>
    <property type="match status" value="1"/>
</dbReference>
<dbReference type="Proteomes" id="UP000637643">
    <property type="component" value="Unassembled WGS sequence"/>
</dbReference>
<dbReference type="SUPFAM" id="SSF55486">
    <property type="entry name" value="Metalloproteases ('zincins'), catalytic domain"/>
    <property type="match status" value="1"/>
</dbReference>
<evidence type="ECO:0000313" key="2">
    <source>
        <dbReference type="EMBL" id="GGF91834.1"/>
    </source>
</evidence>
<accession>A0A917CLK1</accession>
<feature type="domain" description="Peptidase metallopeptidase" evidence="1">
    <location>
        <begin position="51"/>
        <end position="194"/>
    </location>
</feature>
<evidence type="ECO:0000259" key="1">
    <source>
        <dbReference type="SMART" id="SM00235"/>
    </source>
</evidence>
<evidence type="ECO:0000313" key="3">
    <source>
        <dbReference type="Proteomes" id="UP000637643"/>
    </source>
</evidence>
<proteinExistence type="predicted"/>
<name>A0A917CLK1_9BACL</name>
<organism evidence="2 3">
    <name type="scientific">Paenibacillus albidus</name>
    <dbReference type="NCBI Taxonomy" id="2041023"/>
    <lineage>
        <taxon>Bacteria</taxon>
        <taxon>Bacillati</taxon>
        <taxon>Bacillota</taxon>
        <taxon>Bacilli</taxon>
        <taxon>Bacillales</taxon>
        <taxon>Paenibacillaceae</taxon>
        <taxon>Paenibacillus</taxon>
    </lineage>
</organism>
<keyword evidence="3" id="KW-1185">Reference proteome</keyword>
<dbReference type="GO" id="GO:0004222">
    <property type="term" value="F:metalloendopeptidase activity"/>
    <property type="evidence" value="ECO:0007669"/>
    <property type="project" value="InterPro"/>
</dbReference>
<protein>
    <recommendedName>
        <fullName evidence="1">Peptidase metallopeptidase domain-containing protein</fullName>
    </recommendedName>
</protein>